<reference evidence="1" key="1">
    <citation type="submission" date="2018-05" db="EMBL/GenBank/DDBJ databases">
        <authorList>
            <person name="Lanie J.A."/>
            <person name="Ng W.-L."/>
            <person name="Kazmierczak K.M."/>
            <person name="Andrzejewski T.M."/>
            <person name="Davidsen T.M."/>
            <person name="Wayne K.J."/>
            <person name="Tettelin H."/>
            <person name="Glass J.I."/>
            <person name="Rusch D."/>
            <person name="Podicherti R."/>
            <person name="Tsui H.-C.T."/>
            <person name="Winkler M.E."/>
        </authorList>
    </citation>
    <scope>NUCLEOTIDE SEQUENCE</scope>
</reference>
<protein>
    <submittedName>
        <fullName evidence="1">Uncharacterized protein</fullName>
    </submittedName>
</protein>
<gene>
    <name evidence="1" type="ORF">METZ01_LOCUS283461</name>
</gene>
<evidence type="ECO:0000313" key="1">
    <source>
        <dbReference type="EMBL" id="SVC30607.1"/>
    </source>
</evidence>
<dbReference type="AlphaFoldDB" id="A0A382L6H4"/>
<accession>A0A382L6H4</accession>
<proteinExistence type="predicted"/>
<organism evidence="1">
    <name type="scientific">marine metagenome</name>
    <dbReference type="NCBI Taxonomy" id="408172"/>
    <lineage>
        <taxon>unclassified sequences</taxon>
        <taxon>metagenomes</taxon>
        <taxon>ecological metagenomes</taxon>
    </lineage>
</organism>
<dbReference type="EMBL" id="UINC01084194">
    <property type="protein sequence ID" value="SVC30607.1"/>
    <property type="molecule type" value="Genomic_DNA"/>
</dbReference>
<name>A0A382L6H4_9ZZZZ</name>
<sequence length="70" mass="7838">MALLKAIQEVAGGLGNLLDSLLLHDVQGLPNLSVVSISVKGKRTHPLFRLRPCGQHLYIYEVKFFKDCYL</sequence>